<keyword evidence="3 6" id="KW-0812">Transmembrane</keyword>
<feature type="transmembrane region" description="Helical" evidence="6">
    <location>
        <begin position="292"/>
        <end position="311"/>
    </location>
</feature>
<dbReference type="InterPro" id="IPR042094">
    <property type="entry name" value="T2SS_GspF_sf"/>
</dbReference>
<evidence type="ECO:0000256" key="4">
    <source>
        <dbReference type="ARBA" id="ARBA00022989"/>
    </source>
</evidence>
<accession>A0ABP3QAC8</accession>
<keyword evidence="2" id="KW-1003">Cell membrane</keyword>
<comment type="subcellular location">
    <subcellularLocation>
        <location evidence="1">Cell membrane</location>
        <topology evidence="1">Multi-pass membrane protein</topology>
    </subcellularLocation>
</comment>
<evidence type="ECO:0000256" key="3">
    <source>
        <dbReference type="ARBA" id="ARBA00022692"/>
    </source>
</evidence>
<dbReference type="Gene3D" id="1.20.81.30">
    <property type="entry name" value="Type II secretion system (T2SS), domain F"/>
    <property type="match status" value="1"/>
</dbReference>
<evidence type="ECO:0000259" key="7">
    <source>
        <dbReference type="Pfam" id="PF00482"/>
    </source>
</evidence>
<dbReference type="Pfam" id="PF00482">
    <property type="entry name" value="T2SSF"/>
    <property type="match status" value="1"/>
</dbReference>
<feature type="transmembrane region" description="Helical" evidence="6">
    <location>
        <begin position="115"/>
        <end position="133"/>
    </location>
</feature>
<organism evidence="8 9">
    <name type="scientific">Rhizomicrobium electricum</name>
    <dbReference type="NCBI Taxonomy" id="480070"/>
    <lineage>
        <taxon>Bacteria</taxon>
        <taxon>Pseudomonadati</taxon>
        <taxon>Pseudomonadota</taxon>
        <taxon>Alphaproteobacteria</taxon>
        <taxon>Micropepsales</taxon>
        <taxon>Micropepsaceae</taxon>
        <taxon>Rhizomicrobium</taxon>
    </lineage>
</organism>
<keyword evidence="9" id="KW-1185">Reference proteome</keyword>
<evidence type="ECO:0000313" key="9">
    <source>
        <dbReference type="Proteomes" id="UP001499951"/>
    </source>
</evidence>
<evidence type="ECO:0000313" key="8">
    <source>
        <dbReference type="EMBL" id="GAA0582426.1"/>
    </source>
</evidence>
<feature type="transmembrane region" description="Helical" evidence="6">
    <location>
        <begin position="91"/>
        <end position="109"/>
    </location>
</feature>
<keyword evidence="4 6" id="KW-1133">Transmembrane helix</keyword>
<dbReference type="Proteomes" id="UP001499951">
    <property type="component" value="Unassembled WGS sequence"/>
</dbReference>
<dbReference type="PANTHER" id="PTHR35007">
    <property type="entry name" value="INTEGRAL MEMBRANE PROTEIN-RELATED"/>
    <property type="match status" value="1"/>
</dbReference>
<keyword evidence="5 6" id="KW-0472">Membrane</keyword>
<comment type="caution">
    <text evidence="8">The sequence shown here is derived from an EMBL/GenBank/DDBJ whole genome shotgun (WGS) entry which is preliminary data.</text>
</comment>
<evidence type="ECO:0000256" key="5">
    <source>
        <dbReference type="ARBA" id="ARBA00023136"/>
    </source>
</evidence>
<evidence type="ECO:0000256" key="1">
    <source>
        <dbReference type="ARBA" id="ARBA00004651"/>
    </source>
</evidence>
<proteinExistence type="predicted"/>
<dbReference type="RefSeq" id="WP_166935311.1">
    <property type="nucleotide sequence ID" value="NZ_BAAADD010000009.1"/>
</dbReference>
<dbReference type="PANTHER" id="PTHR35007:SF1">
    <property type="entry name" value="PILUS ASSEMBLY PROTEIN"/>
    <property type="match status" value="1"/>
</dbReference>
<name>A0ABP3QAC8_9PROT</name>
<sequence length="319" mass="34311">MELMLAVMLVVLLGGGAVMVFAGGDDRSKARVAALGKPGERPGKPDANALRKKNMQAALKEFEKKQAEKKTTVTIRKRLDRAGLFATSPKSFWIASGALGLGTALLVLLKEQSLVIAALAGFAAGFGLPRWVLGFLKARREKKFTADFANAIDVIVRSVKSGLPTADALRIVANEFREPVSGEFKKLVEGMKVGLTLEQALRKMYDSMPTSEVNFFGIVMTIQQKTGGNLSEALGNLAGVLRDRKRLQGKIKAMSSEAKASAMIIGSLPPAVGGIVYLTTPAYISLLFTQKAGNLMLLACALWMGLGILVMRKMINFKH</sequence>
<evidence type="ECO:0000256" key="6">
    <source>
        <dbReference type="SAM" id="Phobius"/>
    </source>
</evidence>
<feature type="transmembrane region" description="Helical" evidence="6">
    <location>
        <begin position="260"/>
        <end position="280"/>
    </location>
</feature>
<protein>
    <submittedName>
        <fullName evidence="8">Type II secretion system F family protein</fullName>
    </submittedName>
</protein>
<evidence type="ECO:0000256" key="2">
    <source>
        <dbReference type="ARBA" id="ARBA00022475"/>
    </source>
</evidence>
<dbReference type="InterPro" id="IPR018076">
    <property type="entry name" value="T2SS_GspF_dom"/>
</dbReference>
<gene>
    <name evidence="8" type="ORF">GCM10008942_34160</name>
</gene>
<dbReference type="EMBL" id="BAAADD010000009">
    <property type="protein sequence ID" value="GAA0582426.1"/>
    <property type="molecule type" value="Genomic_DNA"/>
</dbReference>
<feature type="domain" description="Type II secretion system protein GspF" evidence="7">
    <location>
        <begin position="152"/>
        <end position="277"/>
    </location>
</feature>
<reference evidence="9" key="1">
    <citation type="journal article" date="2019" name="Int. J. Syst. Evol. Microbiol.">
        <title>The Global Catalogue of Microorganisms (GCM) 10K type strain sequencing project: providing services to taxonomists for standard genome sequencing and annotation.</title>
        <authorList>
            <consortium name="The Broad Institute Genomics Platform"/>
            <consortium name="The Broad Institute Genome Sequencing Center for Infectious Disease"/>
            <person name="Wu L."/>
            <person name="Ma J."/>
        </authorList>
    </citation>
    <scope>NUCLEOTIDE SEQUENCE [LARGE SCALE GENOMIC DNA]</scope>
    <source>
        <strain evidence="9">JCM 15089</strain>
    </source>
</reference>
<feature type="transmembrane region" description="Helical" evidence="6">
    <location>
        <begin position="6"/>
        <end position="24"/>
    </location>
</feature>